<evidence type="ECO:0000313" key="3">
    <source>
        <dbReference type="EMBL" id="KAL0917366.1"/>
    </source>
</evidence>
<feature type="compositionally biased region" description="Basic and acidic residues" evidence="2">
    <location>
        <begin position="425"/>
        <end position="434"/>
    </location>
</feature>
<dbReference type="Proteomes" id="UP001552299">
    <property type="component" value="Unassembled WGS sequence"/>
</dbReference>
<evidence type="ECO:0000313" key="4">
    <source>
        <dbReference type="Proteomes" id="UP001552299"/>
    </source>
</evidence>
<gene>
    <name evidence="3" type="ORF">M5K25_012420</name>
</gene>
<name>A0ABD0V4A6_DENTH</name>
<evidence type="ECO:0000256" key="1">
    <source>
        <dbReference type="SAM" id="Coils"/>
    </source>
</evidence>
<protein>
    <submittedName>
        <fullName evidence="3">Uncharacterized protein</fullName>
    </submittedName>
</protein>
<dbReference type="AlphaFoldDB" id="A0ABD0V4A6"/>
<sequence length="474" mass="53551">MRFSMAKMAGSNNRKRPYGLLLLLALGMAVLCAVVLHQLREGRVLSLLIQEREQQLATLQILLQKERENSKEMKRKIDEMKAKTFALRNQKMELTDKLADTRNIAAQLRKMRTELEAALVEKQIQVDKLTDQVEEFILTKLKVANLTALLKQKEDEVEEMKRSLTKQALVENSTAQNEKSLQGSLSISEERKGEWAKFLINRDEVDLKAENVSSINQEEAEKKLYYDEGNQTVGIKEVNGIEEGKGDAKKTEEHMKENESDRIERVDHANVEEINGQLKSPEDSELAAKNESENAVKGIAKYEKIIGSSSNQSRYDLTQKTQDVEGMKDFSFDNKSTTDFESSDRNFSSSKTEMEGIKQVTDKMGDENREAKNYKLEEDQRKKDDENSKAEGPSSSSNDLQLQETDNSEVGQSSQKDGDGFTETMQKEAGKEAKSIGQSETVENTEESVTETKTSDEKQAESEGQSENAENLED</sequence>
<feature type="compositionally biased region" description="Basic and acidic residues" evidence="2">
    <location>
        <begin position="352"/>
        <end position="389"/>
    </location>
</feature>
<dbReference type="PANTHER" id="PTHR36143:SF4">
    <property type="entry name" value="OS08G0177500 PROTEIN"/>
    <property type="match status" value="1"/>
</dbReference>
<feature type="compositionally biased region" description="Basic and acidic residues" evidence="2">
    <location>
        <begin position="322"/>
        <end position="344"/>
    </location>
</feature>
<keyword evidence="1" id="KW-0175">Coiled coil</keyword>
<comment type="caution">
    <text evidence="3">The sequence shown here is derived from an EMBL/GenBank/DDBJ whole genome shotgun (WGS) entry which is preliminary data.</text>
</comment>
<feature type="region of interest" description="Disordered" evidence="2">
    <location>
        <begin position="307"/>
        <end position="474"/>
    </location>
</feature>
<keyword evidence="4" id="KW-1185">Reference proteome</keyword>
<feature type="coiled-coil region" evidence="1">
    <location>
        <begin position="49"/>
        <end position="170"/>
    </location>
</feature>
<feature type="compositionally biased region" description="Polar residues" evidence="2">
    <location>
        <begin position="462"/>
        <end position="474"/>
    </location>
</feature>
<proteinExistence type="predicted"/>
<accession>A0ABD0V4A6</accession>
<dbReference type="EMBL" id="JANQDX010000010">
    <property type="protein sequence ID" value="KAL0917366.1"/>
    <property type="molecule type" value="Genomic_DNA"/>
</dbReference>
<organism evidence="3 4">
    <name type="scientific">Dendrobium thyrsiflorum</name>
    <name type="common">Pinecone-like raceme dendrobium</name>
    <name type="synonym">Orchid</name>
    <dbReference type="NCBI Taxonomy" id="117978"/>
    <lineage>
        <taxon>Eukaryota</taxon>
        <taxon>Viridiplantae</taxon>
        <taxon>Streptophyta</taxon>
        <taxon>Embryophyta</taxon>
        <taxon>Tracheophyta</taxon>
        <taxon>Spermatophyta</taxon>
        <taxon>Magnoliopsida</taxon>
        <taxon>Liliopsida</taxon>
        <taxon>Asparagales</taxon>
        <taxon>Orchidaceae</taxon>
        <taxon>Epidendroideae</taxon>
        <taxon>Malaxideae</taxon>
        <taxon>Dendrobiinae</taxon>
        <taxon>Dendrobium</taxon>
    </lineage>
</organism>
<reference evidence="3 4" key="1">
    <citation type="journal article" date="2024" name="Plant Biotechnol. J.">
        <title>Dendrobium thyrsiflorum genome and its molecular insights into genes involved in important horticultural traits.</title>
        <authorList>
            <person name="Chen B."/>
            <person name="Wang J.Y."/>
            <person name="Zheng P.J."/>
            <person name="Li K.L."/>
            <person name="Liang Y.M."/>
            <person name="Chen X.F."/>
            <person name="Zhang C."/>
            <person name="Zhao X."/>
            <person name="He X."/>
            <person name="Zhang G.Q."/>
            <person name="Liu Z.J."/>
            <person name="Xu Q."/>
        </authorList>
    </citation>
    <scope>NUCLEOTIDE SEQUENCE [LARGE SCALE GENOMIC DNA]</scope>
    <source>
        <strain evidence="3">GZMU011</strain>
    </source>
</reference>
<feature type="compositionally biased region" description="Polar residues" evidence="2">
    <location>
        <begin position="307"/>
        <end position="321"/>
    </location>
</feature>
<evidence type="ECO:0000256" key="2">
    <source>
        <dbReference type="SAM" id="MobiDB-lite"/>
    </source>
</evidence>
<feature type="compositionally biased region" description="Polar residues" evidence="2">
    <location>
        <begin position="393"/>
        <end position="415"/>
    </location>
</feature>
<dbReference type="PANTHER" id="PTHR36143">
    <property type="entry name" value="OS08G0177500 PROTEIN"/>
    <property type="match status" value="1"/>
</dbReference>